<name>A0A9W9DTP0_9AGAR</name>
<evidence type="ECO:0000313" key="3">
    <source>
        <dbReference type="Proteomes" id="UP001150266"/>
    </source>
</evidence>
<dbReference type="Proteomes" id="UP001150266">
    <property type="component" value="Unassembled WGS sequence"/>
</dbReference>
<proteinExistence type="predicted"/>
<dbReference type="EMBL" id="JAOTPV010000003">
    <property type="protein sequence ID" value="KAJ4485266.1"/>
    <property type="molecule type" value="Genomic_DNA"/>
</dbReference>
<protein>
    <submittedName>
        <fullName evidence="2">Uncharacterized protein</fullName>
    </submittedName>
</protein>
<dbReference type="OrthoDB" id="3027821at2759"/>
<feature type="compositionally biased region" description="Low complexity" evidence="1">
    <location>
        <begin position="243"/>
        <end position="277"/>
    </location>
</feature>
<feature type="compositionally biased region" description="Polar residues" evidence="1">
    <location>
        <begin position="92"/>
        <end position="114"/>
    </location>
</feature>
<sequence>MSPDYVVVLNRSLLEYSSLSATLTYCISHSKSFEMSQQHSSPSPNSEERPNRFALPQLNQPTANLNPGEAATITGNHRAASQPPRSSSSASNNVLPSPTTASRSPWSQSQNSTAKHPRDRYLSPTRTSGIPMPSQTRSSSFSGAGIGAHPHSFSGLGTSSGGPGYFSRFDSTLEDDESLLDDPHYAVEEDGGEDDDVDAMIGRIRPSADQYDEYSDSPVYSRKGVGITGASGLGRYGVGKLPPSLSSSLSPSQLPGTAPLMSPSPRSSNSSSLASQLMRDDVRGRTYAPDLSRSRSQSLATTTVGRVPAGLGAAGMYGCECSMTSTRLNTLLAT</sequence>
<feature type="compositionally biased region" description="Polar residues" evidence="1">
    <location>
        <begin position="124"/>
        <end position="142"/>
    </location>
</feature>
<gene>
    <name evidence="2" type="ORF">J3R30DRAFT_1334935</name>
</gene>
<accession>A0A9W9DTP0</accession>
<feature type="region of interest" description="Disordered" evidence="1">
    <location>
        <begin position="243"/>
        <end position="280"/>
    </location>
</feature>
<feature type="compositionally biased region" description="Low complexity" evidence="1">
    <location>
        <begin position="78"/>
        <end position="91"/>
    </location>
</feature>
<reference evidence="2" key="1">
    <citation type="submission" date="2022-08" db="EMBL/GenBank/DDBJ databases">
        <title>A Global Phylogenomic Analysis of the Shiitake Genus Lentinula.</title>
        <authorList>
            <consortium name="DOE Joint Genome Institute"/>
            <person name="Sierra-Patev S."/>
            <person name="Min B."/>
            <person name="Naranjo-Ortiz M."/>
            <person name="Looney B."/>
            <person name="Konkel Z."/>
            <person name="Slot J.C."/>
            <person name="Sakamoto Y."/>
            <person name="Steenwyk J.L."/>
            <person name="Rokas A."/>
            <person name="Carro J."/>
            <person name="Camarero S."/>
            <person name="Ferreira P."/>
            <person name="Molpeceres G."/>
            <person name="Ruiz-Duenas F.J."/>
            <person name="Serrano A."/>
            <person name="Henrissat B."/>
            <person name="Drula E."/>
            <person name="Hughes K.W."/>
            <person name="Mata J.L."/>
            <person name="Ishikawa N.K."/>
            <person name="Vargas-Isla R."/>
            <person name="Ushijima S."/>
            <person name="Smith C.A."/>
            <person name="Ahrendt S."/>
            <person name="Andreopoulos W."/>
            <person name="He G."/>
            <person name="Labutti K."/>
            <person name="Lipzen A."/>
            <person name="Ng V."/>
            <person name="Riley R."/>
            <person name="Sandor L."/>
            <person name="Barry K."/>
            <person name="Martinez A.T."/>
            <person name="Xiao Y."/>
            <person name="Gibbons J.G."/>
            <person name="Terashima K."/>
            <person name="Grigoriev I.V."/>
            <person name="Hibbett D.S."/>
        </authorList>
    </citation>
    <scope>NUCLEOTIDE SEQUENCE</scope>
    <source>
        <strain evidence="2">JLM2183</strain>
    </source>
</reference>
<keyword evidence="3" id="KW-1185">Reference proteome</keyword>
<organism evidence="2 3">
    <name type="scientific">Lentinula aciculospora</name>
    <dbReference type="NCBI Taxonomy" id="153920"/>
    <lineage>
        <taxon>Eukaryota</taxon>
        <taxon>Fungi</taxon>
        <taxon>Dikarya</taxon>
        <taxon>Basidiomycota</taxon>
        <taxon>Agaricomycotina</taxon>
        <taxon>Agaricomycetes</taxon>
        <taxon>Agaricomycetidae</taxon>
        <taxon>Agaricales</taxon>
        <taxon>Marasmiineae</taxon>
        <taxon>Omphalotaceae</taxon>
        <taxon>Lentinula</taxon>
    </lineage>
</organism>
<dbReference type="AlphaFoldDB" id="A0A9W9DTP0"/>
<evidence type="ECO:0000256" key="1">
    <source>
        <dbReference type="SAM" id="MobiDB-lite"/>
    </source>
</evidence>
<feature type="region of interest" description="Disordered" evidence="1">
    <location>
        <begin position="75"/>
        <end position="146"/>
    </location>
</feature>
<comment type="caution">
    <text evidence="2">The sequence shown here is derived from an EMBL/GenBank/DDBJ whole genome shotgun (WGS) entry which is preliminary data.</text>
</comment>
<evidence type="ECO:0000313" key="2">
    <source>
        <dbReference type="EMBL" id="KAJ4485266.1"/>
    </source>
</evidence>